<proteinExistence type="predicted"/>
<evidence type="ECO:0000313" key="4">
    <source>
        <dbReference type="Proteomes" id="UP000054047"/>
    </source>
</evidence>
<dbReference type="EMBL" id="KN729136">
    <property type="protein sequence ID" value="KIH62691.1"/>
    <property type="molecule type" value="Genomic_DNA"/>
</dbReference>
<reference evidence="3 4" key="1">
    <citation type="submission" date="2013-12" db="EMBL/GenBank/DDBJ databases">
        <title>Draft genome of the parsitic nematode Ancylostoma duodenale.</title>
        <authorList>
            <person name="Mitreva M."/>
        </authorList>
    </citation>
    <scope>NUCLEOTIDE SEQUENCE [LARGE SCALE GENOMIC DNA]</scope>
    <source>
        <strain evidence="3 4">Zhejiang</strain>
    </source>
</reference>
<evidence type="ECO:0000259" key="2">
    <source>
        <dbReference type="Pfam" id="PF25096"/>
    </source>
</evidence>
<keyword evidence="1" id="KW-1133">Transmembrane helix</keyword>
<dbReference type="Pfam" id="PF25096">
    <property type="entry name" value="DUF7808"/>
    <property type="match status" value="1"/>
</dbReference>
<keyword evidence="1" id="KW-0472">Membrane</keyword>
<dbReference type="Proteomes" id="UP000054047">
    <property type="component" value="Unassembled WGS sequence"/>
</dbReference>
<dbReference type="PANTHER" id="PTHR34493">
    <property type="entry name" value="PROTEIN CBG13422-RELATED"/>
    <property type="match status" value="1"/>
</dbReference>
<keyword evidence="4" id="KW-1185">Reference proteome</keyword>
<sequence length="391" mass="39741">MELNLRDGFFPGGFFFSGVTIFSADFVFAVTTFSADPFLPVERLFSGDTNFLAEAFLVGAGTFVGNGGGCAFAAGGGAGTTVGFGGGGAKGTTVGAFTAGCPGGGGVIGGACAGTTVGREGDGGGGGGGSATGSGAFASAGGSVGVGGTAAGALVGAVGGDSGGDGSNFGGTAGAWMNSLMLLDFSRFVDQVRAPKPKKPIHALEQALRVRQLASVESVKYLFFVSGGLFTSNSAHCRVEEAQWGATKVKAQAIDQLCGALPSGSATSLIPAIPLLQVVASAPPPENNDKERTLKCDVDDCQLAIRNDTFKPAACSLDADSRHSCDISCEGADRDSVISKSPTTNRRCIRFYTYNTERSAGRWQMWRQGACAKETIVLQVHCGFPIEDENN</sequence>
<feature type="domain" description="DUF7808" evidence="2">
    <location>
        <begin position="318"/>
        <end position="387"/>
    </location>
</feature>
<organism evidence="3 4">
    <name type="scientific">Ancylostoma duodenale</name>
    <dbReference type="NCBI Taxonomy" id="51022"/>
    <lineage>
        <taxon>Eukaryota</taxon>
        <taxon>Metazoa</taxon>
        <taxon>Ecdysozoa</taxon>
        <taxon>Nematoda</taxon>
        <taxon>Chromadorea</taxon>
        <taxon>Rhabditida</taxon>
        <taxon>Rhabditina</taxon>
        <taxon>Rhabditomorpha</taxon>
        <taxon>Strongyloidea</taxon>
        <taxon>Ancylostomatidae</taxon>
        <taxon>Ancylostomatinae</taxon>
        <taxon>Ancylostoma</taxon>
    </lineage>
</organism>
<keyword evidence="1" id="KW-0812">Transmembrane</keyword>
<evidence type="ECO:0000313" key="3">
    <source>
        <dbReference type="EMBL" id="KIH62691.1"/>
    </source>
</evidence>
<name>A0A0C2GZZ8_9BILA</name>
<dbReference type="AlphaFoldDB" id="A0A0C2GZZ8"/>
<feature type="transmembrane region" description="Helical" evidence="1">
    <location>
        <begin position="12"/>
        <end position="35"/>
    </location>
</feature>
<dbReference type="OrthoDB" id="5797427at2759"/>
<evidence type="ECO:0000256" key="1">
    <source>
        <dbReference type="SAM" id="Phobius"/>
    </source>
</evidence>
<gene>
    <name evidence="3" type="ORF">ANCDUO_07026</name>
</gene>
<accession>A0A0C2GZZ8</accession>
<protein>
    <recommendedName>
        <fullName evidence="2">DUF7808 domain-containing protein</fullName>
    </recommendedName>
</protein>
<dbReference type="PANTHER" id="PTHR34493:SF2">
    <property type="entry name" value="SECRETED PROTEIN"/>
    <property type="match status" value="1"/>
</dbReference>
<dbReference type="InterPro" id="IPR056710">
    <property type="entry name" value="DUF7808"/>
</dbReference>